<proteinExistence type="predicted"/>
<feature type="transmembrane region" description="Helical" evidence="6">
    <location>
        <begin position="66"/>
        <end position="81"/>
    </location>
</feature>
<accession>A0A419W2X4</accession>
<dbReference type="InterPro" id="IPR045062">
    <property type="entry name" value="Cyt_c_biogenesis_CcsA/CcmC"/>
</dbReference>
<dbReference type="Pfam" id="PF01578">
    <property type="entry name" value="Cytochrom_C_asm"/>
    <property type="match status" value="1"/>
</dbReference>
<keyword evidence="2 6" id="KW-0812">Transmembrane</keyword>
<dbReference type="EMBL" id="RAPN01000001">
    <property type="protein sequence ID" value="RKD89774.1"/>
    <property type="molecule type" value="Genomic_DNA"/>
</dbReference>
<feature type="transmembrane region" description="Helical" evidence="6">
    <location>
        <begin position="6"/>
        <end position="24"/>
    </location>
</feature>
<evidence type="ECO:0000259" key="7">
    <source>
        <dbReference type="Pfam" id="PF01578"/>
    </source>
</evidence>
<feature type="transmembrane region" description="Helical" evidence="6">
    <location>
        <begin position="202"/>
        <end position="219"/>
    </location>
</feature>
<protein>
    <submittedName>
        <fullName evidence="8">ABC-type transport system involved in cytochrome c biogenesis permease subunit</fullName>
    </submittedName>
</protein>
<keyword evidence="4 6" id="KW-1133">Transmembrane helix</keyword>
<dbReference type="PANTHER" id="PTHR30071">
    <property type="entry name" value="HEME EXPORTER PROTEIN C"/>
    <property type="match status" value="1"/>
</dbReference>
<dbReference type="Proteomes" id="UP000283387">
    <property type="component" value="Unassembled WGS sequence"/>
</dbReference>
<comment type="subcellular location">
    <subcellularLocation>
        <location evidence="1">Membrane</location>
        <topology evidence="1">Multi-pass membrane protein</topology>
    </subcellularLocation>
</comment>
<sequence length="261" mass="30078">MWHNFEIFAIISLATWILAIGTSLSDKLGKIANLTAILGTLSLAVFIVLLWTNLQRPPLRTLGETRLWYSFFLAISGYVIFKRWKIKLMLMYSLGMAILFLLLNYLNPEIHSKTLMPALQSIWFVPHVIVYMIAYALLGLSALYGLLGLYAIRKDNLKEDFVLKTDNIVYIGFGFLTLGLIFGALWAKEAWGHYWTWDPKETWAFLTWAVYLIHIHFRIKSNLSHKSVFLILMFAFVVLLICWFGINYLPAAQNSVHVYSS</sequence>
<dbReference type="RefSeq" id="WP_120271226.1">
    <property type="nucleotide sequence ID" value="NZ_RAPN01000001.1"/>
</dbReference>
<dbReference type="AlphaFoldDB" id="A0A419W2X4"/>
<organism evidence="8 9">
    <name type="scientific">Mangrovibacterium diazotrophicum</name>
    <dbReference type="NCBI Taxonomy" id="1261403"/>
    <lineage>
        <taxon>Bacteria</taxon>
        <taxon>Pseudomonadati</taxon>
        <taxon>Bacteroidota</taxon>
        <taxon>Bacteroidia</taxon>
        <taxon>Marinilabiliales</taxon>
        <taxon>Prolixibacteraceae</taxon>
        <taxon>Mangrovibacterium</taxon>
    </lineage>
</organism>
<feature type="transmembrane region" description="Helical" evidence="6">
    <location>
        <begin position="168"/>
        <end position="187"/>
    </location>
</feature>
<evidence type="ECO:0000313" key="8">
    <source>
        <dbReference type="EMBL" id="RKD89774.1"/>
    </source>
</evidence>
<evidence type="ECO:0000256" key="5">
    <source>
        <dbReference type="ARBA" id="ARBA00023136"/>
    </source>
</evidence>
<gene>
    <name evidence="8" type="ORF">BC643_0107</name>
</gene>
<evidence type="ECO:0000256" key="2">
    <source>
        <dbReference type="ARBA" id="ARBA00022692"/>
    </source>
</evidence>
<feature type="transmembrane region" description="Helical" evidence="6">
    <location>
        <begin position="228"/>
        <end position="246"/>
    </location>
</feature>
<dbReference type="GO" id="GO:0020037">
    <property type="term" value="F:heme binding"/>
    <property type="evidence" value="ECO:0007669"/>
    <property type="project" value="InterPro"/>
</dbReference>
<keyword evidence="3" id="KW-0201">Cytochrome c-type biogenesis</keyword>
<keyword evidence="5 6" id="KW-0472">Membrane</keyword>
<reference evidence="8 9" key="1">
    <citation type="submission" date="2018-09" db="EMBL/GenBank/DDBJ databases">
        <title>Genomic Encyclopedia of Archaeal and Bacterial Type Strains, Phase II (KMG-II): from individual species to whole genera.</title>
        <authorList>
            <person name="Goeker M."/>
        </authorList>
    </citation>
    <scope>NUCLEOTIDE SEQUENCE [LARGE SCALE GENOMIC DNA]</scope>
    <source>
        <strain evidence="8 9">DSM 27148</strain>
    </source>
</reference>
<dbReference type="InterPro" id="IPR002541">
    <property type="entry name" value="Cyt_c_assembly"/>
</dbReference>
<evidence type="ECO:0000256" key="1">
    <source>
        <dbReference type="ARBA" id="ARBA00004141"/>
    </source>
</evidence>
<dbReference type="GO" id="GO:0005886">
    <property type="term" value="C:plasma membrane"/>
    <property type="evidence" value="ECO:0007669"/>
    <property type="project" value="TreeGrafter"/>
</dbReference>
<name>A0A419W2X4_9BACT</name>
<keyword evidence="9" id="KW-1185">Reference proteome</keyword>
<dbReference type="GO" id="GO:0017004">
    <property type="term" value="P:cytochrome complex assembly"/>
    <property type="evidence" value="ECO:0007669"/>
    <property type="project" value="UniProtKB-KW"/>
</dbReference>
<dbReference type="PANTHER" id="PTHR30071:SF1">
    <property type="entry name" value="CYTOCHROME B_B6 PROTEIN-RELATED"/>
    <property type="match status" value="1"/>
</dbReference>
<evidence type="ECO:0000256" key="4">
    <source>
        <dbReference type="ARBA" id="ARBA00022989"/>
    </source>
</evidence>
<feature type="transmembrane region" description="Helical" evidence="6">
    <location>
        <begin position="88"/>
        <end position="108"/>
    </location>
</feature>
<feature type="transmembrane region" description="Helical" evidence="6">
    <location>
        <begin position="128"/>
        <end position="147"/>
    </location>
</feature>
<evidence type="ECO:0000313" key="9">
    <source>
        <dbReference type="Proteomes" id="UP000283387"/>
    </source>
</evidence>
<feature type="domain" description="Cytochrome c assembly protein" evidence="7">
    <location>
        <begin position="70"/>
        <end position="249"/>
    </location>
</feature>
<evidence type="ECO:0000256" key="6">
    <source>
        <dbReference type="SAM" id="Phobius"/>
    </source>
</evidence>
<dbReference type="OrthoDB" id="9814290at2"/>
<comment type="caution">
    <text evidence="8">The sequence shown here is derived from an EMBL/GenBank/DDBJ whole genome shotgun (WGS) entry which is preliminary data.</text>
</comment>
<evidence type="ECO:0000256" key="3">
    <source>
        <dbReference type="ARBA" id="ARBA00022748"/>
    </source>
</evidence>
<feature type="transmembrane region" description="Helical" evidence="6">
    <location>
        <begin position="31"/>
        <end position="54"/>
    </location>
</feature>